<protein>
    <submittedName>
        <fullName evidence="2">Uncharacterized protein</fullName>
    </submittedName>
</protein>
<dbReference type="Proteomes" id="UP001303373">
    <property type="component" value="Chromosome 2"/>
</dbReference>
<gene>
    <name evidence="2" type="ORF">R9X50_00111400</name>
</gene>
<evidence type="ECO:0000313" key="3">
    <source>
        <dbReference type="Proteomes" id="UP001303373"/>
    </source>
</evidence>
<reference evidence="2 3" key="1">
    <citation type="submission" date="2023-11" db="EMBL/GenBank/DDBJ databases">
        <title>An acidophilic fungus is an integral part of prey digestion in a carnivorous sundew plant.</title>
        <authorList>
            <person name="Tsai I.J."/>
        </authorList>
    </citation>
    <scope>NUCLEOTIDE SEQUENCE [LARGE SCALE GENOMIC DNA]</scope>
    <source>
        <strain evidence="2">169a</strain>
    </source>
</reference>
<keyword evidence="1" id="KW-0812">Transmembrane</keyword>
<keyword evidence="1" id="KW-0472">Membrane</keyword>
<name>A0AAQ3R2L0_9PEZI</name>
<keyword evidence="1" id="KW-1133">Transmembrane helix</keyword>
<dbReference type="AlphaFoldDB" id="A0AAQ3R2L0"/>
<sequence>MSHTNQSGPSSAGDERSNKAIKAFSLLEAFCDDNDLLILLVSYLTVPGLINLYAMSKRFHLLFNRHTTSFILSISRTWAPRAEVIYPWKYYKSLCHKDPILREKNNQKRRKIQQMGGEKHAEVRDVPSLRWLQMVVYRQGVCKDILVQLAIHGLRCPKPTMDAVRQMWFILDRPLNCQRIALARNTSYITNNTIMSATMFFLKLDMFFTDPSGKVYGPAQAHTNTHAYPPAWVGCTFTGCDLRELLLAEKSLTPLWRVLRGWSWDPREGVAPMNRLDILRLWVRHKYKLPEGVPEHMQKQSIMGIPWWEVGTAGLERTGVSVVQINETTKQAIIHPGLVSQATQSNHLTQQLLQSQQKRIVVPEVKPRESLLRPDQLVLREGIRRQMGVHQHWARMMLWGFCDEVGRTYKELSEEEILQWSHGKKPERIFEPVRVKKDQVVDN</sequence>
<evidence type="ECO:0000313" key="2">
    <source>
        <dbReference type="EMBL" id="WPG98325.1"/>
    </source>
</evidence>
<feature type="transmembrane region" description="Helical" evidence="1">
    <location>
        <begin position="36"/>
        <end position="55"/>
    </location>
</feature>
<proteinExistence type="predicted"/>
<organism evidence="2 3">
    <name type="scientific">Acrodontium crateriforme</name>
    <dbReference type="NCBI Taxonomy" id="150365"/>
    <lineage>
        <taxon>Eukaryota</taxon>
        <taxon>Fungi</taxon>
        <taxon>Dikarya</taxon>
        <taxon>Ascomycota</taxon>
        <taxon>Pezizomycotina</taxon>
        <taxon>Dothideomycetes</taxon>
        <taxon>Dothideomycetidae</taxon>
        <taxon>Mycosphaerellales</taxon>
        <taxon>Teratosphaeriaceae</taxon>
        <taxon>Acrodontium</taxon>
    </lineage>
</organism>
<dbReference type="EMBL" id="CP138581">
    <property type="protein sequence ID" value="WPG98325.1"/>
    <property type="molecule type" value="Genomic_DNA"/>
</dbReference>
<evidence type="ECO:0000256" key="1">
    <source>
        <dbReference type="SAM" id="Phobius"/>
    </source>
</evidence>
<accession>A0AAQ3R2L0</accession>
<keyword evidence="3" id="KW-1185">Reference proteome</keyword>